<dbReference type="Pfam" id="PF26557">
    <property type="entry name" value="Cullin_AB"/>
    <property type="match status" value="1"/>
</dbReference>
<dbReference type="Pfam" id="PF00888">
    <property type="entry name" value="Cullin"/>
    <property type="match status" value="1"/>
</dbReference>
<dbReference type="FunFam" id="1.20.1310.10:FF:000024">
    <property type="entry name" value="Cullin-4 like"/>
    <property type="match status" value="1"/>
</dbReference>
<keyword evidence="12" id="KW-1185">Reference proteome</keyword>
<evidence type="ECO:0000256" key="2">
    <source>
        <dbReference type="ARBA" id="ARBA00006019"/>
    </source>
</evidence>
<dbReference type="PROSITE" id="PS01256">
    <property type="entry name" value="CULLIN_1"/>
    <property type="match status" value="1"/>
</dbReference>
<dbReference type="FunFam" id="1.20.1310.10:FF:000004">
    <property type="entry name" value="Cullin 4B"/>
    <property type="match status" value="1"/>
</dbReference>
<dbReference type="InterPro" id="IPR036317">
    <property type="entry name" value="Cullin_homology_sf"/>
</dbReference>
<feature type="region of interest" description="Disordered" evidence="9">
    <location>
        <begin position="1"/>
        <end position="35"/>
    </location>
</feature>
<evidence type="ECO:0000256" key="1">
    <source>
        <dbReference type="ARBA" id="ARBA00004906"/>
    </source>
</evidence>
<reference evidence="11" key="1">
    <citation type="submission" date="2020-05" db="EMBL/GenBank/DDBJ databases">
        <title>Phylogenomic resolution of chytrid fungi.</title>
        <authorList>
            <person name="Stajich J.E."/>
            <person name="Amses K."/>
            <person name="Simmons R."/>
            <person name="Seto K."/>
            <person name="Myers J."/>
            <person name="Bonds A."/>
            <person name="Quandt C.A."/>
            <person name="Barry K."/>
            <person name="Liu P."/>
            <person name="Grigoriev I."/>
            <person name="Longcore J.E."/>
            <person name="James T.Y."/>
        </authorList>
    </citation>
    <scope>NUCLEOTIDE SEQUENCE</scope>
    <source>
        <strain evidence="11">JEL0318</strain>
    </source>
</reference>
<keyword evidence="5" id="KW-0832">Ubl conjugation</keyword>
<dbReference type="SUPFAM" id="SSF46785">
    <property type="entry name" value="Winged helix' DNA-binding domain"/>
    <property type="match status" value="1"/>
</dbReference>
<dbReference type="InterPro" id="IPR059120">
    <property type="entry name" value="Cullin-like_AB"/>
</dbReference>
<comment type="similarity">
    <text evidence="2 7 8">Belongs to the cullin family.</text>
</comment>
<comment type="pathway">
    <text evidence="1">Protein modification; protein ubiquitination.</text>
</comment>
<keyword evidence="3" id="KW-1017">Isopeptide bond</keyword>
<dbReference type="Gene3D" id="1.10.10.10">
    <property type="entry name" value="Winged helix-like DNA-binding domain superfamily/Winged helix DNA-binding domain"/>
    <property type="match status" value="1"/>
</dbReference>
<dbReference type="InterPro" id="IPR036388">
    <property type="entry name" value="WH-like_DNA-bd_sf"/>
</dbReference>
<dbReference type="GO" id="GO:0031625">
    <property type="term" value="F:ubiquitin protein ligase binding"/>
    <property type="evidence" value="ECO:0007669"/>
    <property type="project" value="InterPro"/>
</dbReference>
<evidence type="ECO:0000256" key="8">
    <source>
        <dbReference type="RuleBase" id="RU003829"/>
    </source>
</evidence>
<evidence type="ECO:0000256" key="7">
    <source>
        <dbReference type="PROSITE-ProRule" id="PRU00330"/>
    </source>
</evidence>
<dbReference type="FunFam" id="1.10.10.10:FF:000050">
    <property type="entry name" value="Cullin 4B"/>
    <property type="match status" value="1"/>
</dbReference>
<dbReference type="InterPro" id="IPR019559">
    <property type="entry name" value="Cullin_neddylation_domain"/>
</dbReference>
<dbReference type="SMART" id="SM00884">
    <property type="entry name" value="Cullin_Nedd8"/>
    <property type="match status" value="1"/>
</dbReference>
<accession>A0AAD5SA82</accession>
<dbReference type="FunFam" id="1.20.1310.10:FF:000035">
    <property type="entry name" value="Ubiquitin ligase subunit CulD, putative"/>
    <property type="match status" value="1"/>
</dbReference>
<comment type="caution">
    <text evidence="11">The sequence shown here is derived from an EMBL/GenBank/DDBJ whole genome shotgun (WGS) entry which is preliminary data.</text>
</comment>
<dbReference type="InterPro" id="IPR016159">
    <property type="entry name" value="Cullin_repeat-like_dom_sf"/>
</dbReference>
<sequence>MNGLTSDASRNKGKTPVAGLTVQRGTPLPGLNGVRSPFAAPPKKLVFKGFKVKPKLPENYEEDTWEKLKRAVHAIHDSRAVPDSLEELYNACENLCHHKKADMLYTRLKEVCDRHVKHELTRLKENMNTGFSLKTVDTCWTNHCRQMIMIRSIFLYLDRTYVLQSANLKSLWDLGLDLFRTNIMDDVAVKQATVAGICAEIEKERNGDKISPQTLHTLTKMFLDLSIYITSFESHFIRSTESYYHLESDRMIKELDVEAAAGAGVARYLKHVESRLGEEEERCKAGKGYVDNTSRKRVMDVVEGEMVRRHVGVLLEKGFDSLMEEHRIEDLGRMYTLFGKVGGQDDMRKKFADYIRKTGLTHVSDPSRDATMVEDLLTFKSRCDEVLHKSFANDEHFSHSLKESFENFINKRQNKPAEMIAKFVDAKLKSGKGVTEEEVEGGLDRCLVLFRFIQGKDVFEAFYKKDLAKRLLLGRSSSVDSEKSMLSKLKTECGAGFTSKLEGMFKDMDVSRDIMVSFRESSRFVERLGPVDLNVNVLTAGYWPTYPPAEVIMPMELAKAQDVFREFYLQKHNGRRLTWQHSLGQCVLKADLPKGRKELSVSLFQTLILLLFNNTASSTSPTLTYNEISQQTNIPPKDLAITLQSLACGKIRILQKHPKGKDINETDSFSVNEAFENPLTRIKVNSIQMKESVEERERTEERVFADRQYQVDAAIVRIMKMRKRIGHAGLLSELFEVLRFAVKASDLKKRIESLIDREYMERDAKDSTIYNYVA</sequence>
<keyword evidence="4" id="KW-0833">Ubl conjugation pathway</keyword>
<evidence type="ECO:0000259" key="10">
    <source>
        <dbReference type="PROSITE" id="PS50069"/>
    </source>
</evidence>
<dbReference type="InterPro" id="IPR045093">
    <property type="entry name" value="Cullin"/>
</dbReference>
<dbReference type="AlphaFoldDB" id="A0AAD5SA82"/>
<dbReference type="InterPro" id="IPR016157">
    <property type="entry name" value="Cullin_CS"/>
</dbReference>
<dbReference type="Gene3D" id="3.30.230.130">
    <property type="entry name" value="Cullin, Chain C, Domain 2"/>
    <property type="match status" value="1"/>
</dbReference>
<gene>
    <name evidence="11" type="primary">CUL4</name>
    <name evidence="11" type="ORF">HK097_010461</name>
</gene>
<evidence type="ECO:0000256" key="6">
    <source>
        <dbReference type="ARBA" id="ARBA00069613"/>
    </source>
</evidence>
<dbReference type="GO" id="GO:0031461">
    <property type="term" value="C:cullin-RING ubiquitin ligase complex"/>
    <property type="evidence" value="ECO:0007669"/>
    <property type="project" value="InterPro"/>
</dbReference>
<dbReference type="GO" id="GO:0006511">
    <property type="term" value="P:ubiquitin-dependent protein catabolic process"/>
    <property type="evidence" value="ECO:0007669"/>
    <property type="project" value="InterPro"/>
</dbReference>
<dbReference type="PROSITE" id="PS50069">
    <property type="entry name" value="CULLIN_2"/>
    <property type="match status" value="1"/>
</dbReference>
<evidence type="ECO:0000256" key="5">
    <source>
        <dbReference type="ARBA" id="ARBA00022843"/>
    </source>
</evidence>
<dbReference type="GO" id="GO:0005634">
    <property type="term" value="C:nucleus"/>
    <property type="evidence" value="ECO:0007669"/>
    <property type="project" value="UniProtKB-ARBA"/>
</dbReference>
<evidence type="ECO:0000256" key="9">
    <source>
        <dbReference type="SAM" id="MobiDB-lite"/>
    </source>
</evidence>
<dbReference type="InterPro" id="IPR001373">
    <property type="entry name" value="Cullin_N"/>
</dbReference>
<evidence type="ECO:0000313" key="12">
    <source>
        <dbReference type="Proteomes" id="UP001212841"/>
    </source>
</evidence>
<dbReference type="Gene3D" id="1.20.1310.10">
    <property type="entry name" value="Cullin Repeats"/>
    <property type="match status" value="4"/>
</dbReference>
<proteinExistence type="inferred from homology"/>
<feature type="domain" description="Cullin family profile" evidence="10">
    <location>
        <begin position="415"/>
        <end position="647"/>
    </location>
</feature>
<dbReference type="SUPFAM" id="SSF74788">
    <property type="entry name" value="Cullin repeat-like"/>
    <property type="match status" value="1"/>
</dbReference>
<dbReference type="Pfam" id="PF10557">
    <property type="entry name" value="Cullin_Nedd8"/>
    <property type="match status" value="1"/>
</dbReference>
<evidence type="ECO:0000256" key="3">
    <source>
        <dbReference type="ARBA" id="ARBA00022499"/>
    </source>
</evidence>
<dbReference type="FunFam" id="3.30.230.130:FF:000001">
    <property type="entry name" value="Cullin 4A"/>
    <property type="match status" value="1"/>
</dbReference>
<dbReference type="InterPro" id="IPR036390">
    <property type="entry name" value="WH_DNA-bd_sf"/>
</dbReference>
<dbReference type="SMART" id="SM00182">
    <property type="entry name" value="CULLIN"/>
    <property type="match status" value="1"/>
</dbReference>
<evidence type="ECO:0000313" key="11">
    <source>
        <dbReference type="EMBL" id="KAJ3048521.1"/>
    </source>
</evidence>
<protein>
    <recommendedName>
        <fullName evidence="6">Cullin-4</fullName>
    </recommendedName>
</protein>
<dbReference type="SUPFAM" id="SSF75632">
    <property type="entry name" value="Cullin homology domain"/>
    <property type="match status" value="1"/>
</dbReference>
<organism evidence="11 12">
    <name type="scientific">Rhizophlyctis rosea</name>
    <dbReference type="NCBI Taxonomy" id="64517"/>
    <lineage>
        <taxon>Eukaryota</taxon>
        <taxon>Fungi</taxon>
        <taxon>Fungi incertae sedis</taxon>
        <taxon>Chytridiomycota</taxon>
        <taxon>Chytridiomycota incertae sedis</taxon>
        <taxon>Chytridiomycetes</taxon>
        <taxon>Rhizophlyctidales</taxon>
        <taxon>Rhizophlyctidaceae</taxon>
        <taxon>Rhizophlyctis</taxon>
    </lineage>
</organism>
<dbReference type="Proteomes" id="UP001212841">
    <property type="component" value="Unassembled WGS sequence"/>
</dbReference>
<dbReference type="FunFam" id="1.20.1310.10:FF:000001">
    <property type="entry name" value="Cullin 3"/>
    <property type="match status" value="1"/>
</dbReference>
<name>A0AAD5SA82_9FUNG</name>
<dbReference type="InterPro" id="IPR016158">
    <property type="entry name" value="Cullin_homology"/>
</dbReference>
<evidence type="ECO:0000256" key="4">
    <source>
        <dbReference type="ARBA" id="ARBA00022786"/>
    </source>
</evidence>
<dbReference type="EMBL" id="JADGJD010000778">
    <property type="protein sequence ID" value="KAJ3048521.1"/>
    <property type="molecule type" value="Genomic_DNA"/>
</dbReference>
<dbReference type="PANTHER" id="PTHR11932">
    <property type="entry name" value="CULLIN"/>
    <property type="match status" value="1"/>
</dbReference>